<organism evidence="2">
    <name type="scientific">Gymnodinialimonas phycosphaerae</name>
    <dbReference type="NCBI Taxonomy" id="2841589"/>
    <lineage>
        <taxon>Bacteria</taxon>
        <taxon>Pseudomonadati</taxon>
        <taxon>Pseudomonadota</taxon>
        <taxon>Alphaproteobacteria</taxon>
        <taxon>Rhodobacterales</taxon>
        <taxon>Paracoccaceae</taxon>
        <taxon>Gymnodinialimonas</taxon>
    </lineage>
</organism>
<sequence>MSEPSQFWSFPKRGAVPDLTHILEAETLAELAAATGPHQGAVLDAIEAERDRTVADARQVAAGLRAKGIHMDVDAMLRGSLRDRLSDKCYDLLDWWEGRVEPVEAPPPDDVVFSVALALAMTHPTGDIAAEYDDIDAEVDRMVEALSRQITVAWGRAPLTATVPDALIEDLAEQDDFSEEGEILLTAQSVVAYWPPIRSPAMALLVEQEDGGLAITVSLVAHGAPAHGRFAQILTDHGGSLS</sequence>
<protein>
    <submittedName>
        <fullName evidence="2">Uncharacterized protein</fullName>
    </submittedName>
</protein>
<dbReference type="Proteomes" id="UP000693972">
    <property type="component" value="Unassembled WGS sequence"/>
</dbReference>
<name>A0A975YG86_9RHOB</name>
<dbReference type="EMBL" id="CP078073">
    <property type="protein sequence ID" value="QXL88209.1"/>
    <property type="molecule type" value="Genomic_DNA"/>
</dbReference>
<accession>A0A975YG86</accession>
<reference evidence="2 3" key="1">
    <citation type="submission" date="2021-07" db="EMBL/GenBank/DDBJ databases">
        <title>Karlodiniumbacter phycospheric gen. nov., sp. nov., a phycosphere bacterium isolated from karlodinium veneficum.</title>
        <authorList>
            <person name="Peng Y."/>
            <person name="Jiang L."/>
            <person name="Lee J."/>
        </authorList>
    </citation>
    <scope>NUCLEOTIDE SEQUENCE</scope>
    <source>
        <strain evidence="2 3">N5</strain>
    </source>
</reference>
<gene>
    <name evidence="1" type="ORF">KUL25_01410</name>
    <name evidence="2" type="ORF">KUL25_01415</name>
</gene>
<evidence type="ECO:0000313" key="2">
    <source>
        <dbReference type="EMBL" id="QXL88209.1"/>
    </source>
</evidence>
<evidence type="ECO:0000313" key="1">
    <source>
        <dbReference type="EMBL" id="MBY4891416.1"/>
    </source>
</evidence>
<dbReference type="RefSeq" id="WP_257891292.1">
    <property type="nucleotide sequence ID" value="NZ_JAIMBW010000001.1"/>
</dbReference>
<proteinExistence type="predicted"/>
<dbReference type="EMBL" id="JAIMBW010000001">
    <property type="protein sequence ID" value="MBY4891416.1"/>
    <property type="molecule type" value="Genomic_DNA"/>
</dbReference>
<evidence type="ECO:0000313" key="3">
    <source>
        <dbReference type="Proteomes" id="UP000693972"/>
    </source>
</evidence>
<keyword evidence="3" id="KW-1185">Reference proteome</keyword>
<dbReference type="AlphaFoldDB" id="A0A975YG86"/>